<dbReference type="SUPFAM" id="SSF53167">
    <property type="entry name" value="Purine and uridine phosphorylases"/>
    <property type="match status" value="1"/>
</dbReference>
<comment type="caution">
    <text evidence="2">The sequence shown here is derived from an EMBL/GenBank/DDBJ whole genome shotgun (WGS) entry which is preliminary data.</text>
</comment>
<gene>
    <name evidence="2" type="ORF">TCE0_015f02904</name>
</gene>
<reference evidence="3" key="1">
    <citation type="journal article" date="2015" name="Genome Announc.">
        <title>Draft genome sequence of Talaromyces cellulolyticus strain Y-94, a source of lignocellulosic biomass-degrading enzymes.</title>
        <authorList>
            <person name="Fujii T."/>
            <person name="Koike H."/>
            <person name="Sawayama S."/>
            <person name="Yano S."/>
            <person name="Inoue H."/>
        </authorList>
    </citation>
    <scope>NUCLEOTIDE SEQUENCE [LARGE SCALE GENOMIC DNA]</scope>
    <source>
        <strain evidence="3">Y-94</strain>
    </source>
</reference>
<dbReference type="Gene3D" id="3.40.50.1580">
    <property type="entry name" value="Nucleoside phosphorylase domain"/>
    <property type="match status" value="1"/>
</dbReference>
<dbReference type="PANTHER" id="PTHR46082:SF11">
    <property type="entry name" value="AAA+ ATPASE DOMAIN-CONTAINING PROTEIN-RELATED"/>
    <property type="match status" value="1"/>
</dbReference>
<evidence type="ECO:0000313" key="3">
    <source>
        <dbReference type="Proteomes" id="UP000053095"/>
    </source>
</evidence>
<protein>
    <recommendedName>
        <fullName evidence="1">Nucleoside phosphorylase domain-containing protein</fullName>
    </recommendedName>
</protein>
<name>A0A6V8H0Z2_TALPI</name>
<dbReference type="InterPro" id="IPR035994">
    <property type="entry name" value="Nucleoside_phosphorylase_sf"/>
</dbReference>
<proteinExistence type="predicted"/>
<evidence type="ECO:0000259" key="1">
    <source>
        <dbReference type="Pfam" id="PF01048"/>
    </source>
</evidence>
<dbReference type="EMBL" id="DF933811">
    <property type="protein sequence ID" value="GAM34970.1"/>
    <property type="molecule type" value="Genomic_DNA"/>
</dbReference>
<dbReference type="InterPro" id="IPR053137">
    <property type="entry name" value="NLR-like"/>
</dbReference>
<keyword evidence="3" id="KW-1185">Reference proteome</keyword>
<dbReference type="InterPro" id="IPR000845">
    <property type="entry name" value="Nucleoside_phosphorylase_d"/>
</dbReference>
<dbReference type="PANTHER" id="PTHR46082">
    <property type="entry name" value="ATP/GTP-BINDING PROTEIN-RELATED"/>
    <property type="match status" value="1"/>
</dbReference>
<feature type="domain" description="Nucleoside phosphorylase" evidence="1">
    <location>
        <begin position="10"/>
        <end position="264"/>
    </location>
</feature>
<sequence length="293" mass="32228">MLQSTHGTHPKEPHDTNTYTLGEIGMHNIVIASLPSERYGTNNASLVANNMLRSFPSITVLLGVGIGGGIPKDVDIRLGDVVVSNRVIQYDFGKSLPGGRFKMTSCPREPPVELGTAVTALRAVSDLESRLIPTILSEICENNPELLQYTDPSLLRDELFEGTYDHMQQNSNCDDCDRHRLVNRSTRKDTYPRIHYGIIASGNRVIKDGTERDRLAHELNAICFDMEAAGLMDVKSCLVIRGISDYSDSHKNDEWHEYAALTAAAYAKALLSEMPVNGVKDALKVVVPKSGTC</sequence>
<dbReference type="GO" id="GO:0009116">
    <property type="term" value="P:nucleoside metabolic process"/>
    <property type="evidence" value="ECO:0007669"/>
    <property type="project" value="InterPro"/>
</dbReference>
<dbReference type="GO" id="GO:0003824">
    <property type="term" value="F:catalytic activity"/>
    <property type="evidence" value="ECO:0007669"/>
    <property type="project" value="InterPro"/>
</dbReference>
<dbReference type="AlphaFoldDB" id="A0A6V8H0Z2"/>
<evidence type="ECO:0000313" key="2">
    <source>
        <dbReference type="EMBL" id="GAM34970.1"/>
    </source>
</evidence>
<accession>A0A6V8H0Z2</accession>
<dbReference type="Proteomes" id="UP000053095">
    <property type="component" value="Unassembled WGS sequence"/>
</dbReference>
<organism evidence="2 3">
    <name type="scientific">Talaromyces pinophilus</name>
    <name type="common">Penicillium pinophilum</name>
    <dbReference type="NCBI Taxonomy" id="128442"/>
    <lineage>
        <taxon>Eukaryota</taxon>
        <taxon>Fungi</taxon>
        <taxon>Dikarya</taxon>
        <taxon>Ascomycota</taxon>
        <taxon>Pezizomycotina</taxon>
        <taxon>Eurotiomycetes</taxon>
        <taxon>Eurotiomycetidae</taxon>
        <taxon>Eurotiales</taxon>
        <taxon>Trichocomaceae</taxon>
        <taxon>Talaromyces</taxon>
        <taxon>Talaromyces sect. Talaromyces</taxon>
    </lineage>
</organism>
<dbReference type="Pfam" id="PF01048">
    <property type="entry name" value="PNP_UDP_1"/>
    <property type="match status" value="1"/>
</dbReference>